<dbReference type="PROSITE" id="PS00108">
    <property type="entry name" value="PROTEIN_KINASE_ST"/>
    <property type="match status" value="1"/>
</dbReference>
<dbReference type="GO" id="GO:0005829">
    <property type="term" value="C:cytosol"/>
    <property type="evidence" value="ECO:0007669"/>
    <property type="project" value="TreeGrafter"/>
</dbReference>
<dbReference type="AlphaFoldDB" id="A0AAW0ED29"/>
<evidence type="ECO:0000313" key="10">
    <source>
        <dbReference type="EMBL" id="KAK7061825.1"/>
    </source>
</evidence>
<evidence type="ECO:0000313" key="11">
    <source>
        <dbReference type="Proteomes" id="UP001362999"/>
    </source>
</evidence>
<dbReference type="EC" id="2.7.11.1" evidence="1"/>
<dbReference type="Gene3D" id="1.10.510.10">
    <property type="entry name" value="Transferase(Phosphotransferase) domain 1"/>
    <property type="match status" value="1"/>
</dbReference>
<feature type="binding site" evidence="6">
    <location>
        <position position="59"/>
    </location>
    <ligand>
        <name>ATP</name>
        <dbReference type="ChEBI" id="CHEBI:30616"/>
    </ligand>
</feature>
<dbReference type="InterPro" id="IPR000719">
    <property type="entry name" value="Prot_kinase_dom"/>
</dbReference>
<keyword evidence="11" id="KW-1185">Reference proteome</keyword>
<organism evidence="10 11">
    <name type="scientific">Favolaschia claudopus</name>
    <dbReference type="NCBI Taxonomy" id="2862362"/>
    <lineage>
        <taxon>Eukaryota</taxon>
        <taxon>Fungi</taxon>
        <taxon>Dikarya</taxon>
        <taxon>Basidiomycota</taxon>
        <taxon>Agaricomycotina</taxon>
        <taxon>Agaricomycetes</taxon>
        <taxon>Agaricomycetidae</taxon>
        <taxon>Agaricales</taxon>
        <taxon>Marasmiineae</taxon>
        <taxon>Mycenaceae</taxon>
        <taxon>Favolaschia</taxon>
    </lineage>
</organism>
<reference evidence="10 11" key="1">
    <citation type="journal article" date="2024" name="J Genomics">
        <title>Draft genome sequencing and assembly of Favolaschia claudopus CIRM-BRFM 2984 isolated from oak limbs.</title>
        <authorList>
            <person name="Navarro D."/>
            <person name="Drula E."/>
            <person name="Chaduli D."/>
            <person name="Cazenave R."/>
            <person name="Ahrendt S."/>
            <person name="Wang J."/>
            <person name="Lipzen A."/>
            <person name="Daum C."/>
            <person name="Barry K."/>
            <person name="Grigoriev I.V."/>
            <person name="Favel A."/>
            <person name="Rosso M.N."/>
            <person name="Martin F."/>
        </authorList>
    </citation>
    <scope>NUCLEOTIDE SEQUENCE [LARGE SCALE GENOMIC DNA]</scope>
    <source>
        <strain evidence="10 11">CIRM-BRFM 2984</strain>
    </source>
</reference>
<dbReference type="EMBL" id="JAWWNJ010000002">
    <property type="protein sequence ID" value="KAK7061825.1"/>
    <property type="molecule type" value="Genomic_DNA"/>
</dbReference>
<dbReference type="InterPro" id="IPR045269">
    <property type="entry name" value="Atg1-like"/>
</dbReference>
<dbReference type="GO" id="GO:0000407">
    <property type="term" value="C:phagophore assembly site"/>
    <property type="evidence" value="ECO:0007669"/>
    <property type="project" value="TreeGrafter"/>
</dbReference>
<keyword evidence="7 10" id="KW-0723">Serine/threonine-protein kinase</keyword>
<dbReference type="PROSITE" id="PS50011">
    <property type="entry name" value="PROTEIN_KINASE_DOM"/>
    <property type="match status" value="1"/>
</dbReference>
<dbReference type="PANTHER" id="PTHR24348">
    <property type="entry name" value="SERINE/THREONINE-PROTEIN KINASE UNC-51-RELATED"/>
    <property type="match status" value="1"/>
</dbReference>
<dbReference type="PANTHER" id="PTHR24348:SF22">
    <property type="entry name" value="NON-SPECIFIC SERINE_THREONINE PROTEIN KINASE"/>
    <property type="match status" value="1"/>
</dbReference>
<comment type="similarity">
    <text evidence="7">Belongs to the protein kinase superfamily.</text>
</comment>
<dbReference type="Pfam" id="PF00069">
    <property type="entry name" value="Pkinase"/>
    <property type="match status" value="1"/>
</dbReference>
<evidence type="ECO:0000256" key="6">
    <source>
        <dbReference type="PROSITE-ProRule" id="PRU10141"/>
    </source>
</evidence>
<accession>A0AAW0ED29</accession>
<dbReference type="GO" id="GO:0010506">
    <property type="term" value="P:regulation of autophagy"/>
    <property type="evidence" value="ECO:0007669"/>
    <property type="project" value="InterPro"/>
</dbReference>
<dbReference type="Proteomes" id="UP001362999">
    <property type="component" value="Unassembled WGS sequence"/>
</dbReference>
<dbReference type="SUPFAM" id="SSF56112">
    <property type="entry name" value="Protein kinase-like (PK-like)"/>
    <property type="match status" value="1"/>
</dbReference>
<evidence type="ECO:0000256" key="8">
    <source>
        <dbReference type="SAM" id="MobiDB-lite"/>
    </source>
</evidence>
<sequence>MTQTPATELPDMLGETIDNGRLKLVQRLGIGAYGIVYKAVDLYSSIDNPVFFAVKCVKKLPVGEKEAIFQARELKLHKMVDDHPNVLTIHRHFSDRQHVFIVLDYCPAGDLFAAITDNRYFCRNNALIKNVFIQILDGLQHCHNKEVFHRDLKPENILYDPKTCSIRIADFGLATQARTCSDFGLGSPFYMSPESIDKEQKGTYSCRHSDIWALGVILTNLTCGRAPWRFANLEDECYLSYLANSDFLLHSLPISKETNAILKSCFQLHPIARPSIGQIRAAVLKTDTFFLTDAELSKATPIQRAIAQYYATGEFSSPISDQEVATDESGDNDSSIPSVDPEEVYLYAAAPFDSPSSLSPPPKIQVPGDSASVSTSDASSGGSQVLSVSDASSGIEGNLTEPTTFIHSFAPVTRATQISEKPISRSGSLWKRTIRRFKALGI</sequence>
<dbReference type="GO" id="GO:0005776">
    <property type="term" value="C:autophagosome"/>
    <property type="evidence" value="ECO:0007669"/>
    <property type="project" value="TreeGrafter"/>
</dbReference>
<evidence type="ECO:0000256" key="3">
    <source>
        <dbReference type="ARBA" id="ARBA00022741"/>
    </source>
</evidence>
<gene>
    <name evidence="10" type="ORF">R3P38DRAFT_677313</name>
</gene>
<dbReference type="PROSITE" id="PS00107">
    <property type="entry name" value="PROTEIN_KINASE_ATP"/>
    <property type="match status" value="1"/>
</dbReference>
<feature type="compositionally biased region" description="Low complexity" evidence="8">
    <location>
        <begin position="368"/>
        <end position="383"/>
    </location>
</feature>
<dbReference type="GO" id="GO:0016020">
    <property type="term" value="C:membrane"/>
    <property type="evidence" value="ECO:0007669"/>
    <property type="project" value="TreeGrafter"/>
</dbReference>
<dbReference type="GO" id="GO:0005524">
    <property type="term" value="F:ATP binding"/>
    <property type="evidence" value="ECO:0007669"/>
    <property type="project" value="UniProtKB-UniRule"/>
</dbReference>
<keyword evidence="5 6" id="KW-0067">ATP-binding</keyword>
<comment type="caution">
    <text evidence="10">The sequence shown here is derived from an EMBL/GenBank/DDBJ whole genome shotgun (WGS) entry which is preliminary data.</text>
</comment>
<proteinExistence type="inferred from homology"/>
<evidence type="ECO:0000256" key="4">
    <source>
        <dbReference type="ARBA" id="ARBA00022777"/>
    </source>
</evidence>
<dbReference type="GO" id="GO:0004674">
    <property type="term" value="F:protein serine/threonine kinase activity"/>
    <property type="evidence" value="ECO:0007669"/>
    <property type="project" value="UniProtKB-KW"/>
</dbReference>
<evidence type="ECO:0000256" key="7">
    <source>
        <dbReference type="RuleBase" id="RU000304"/>
    </source>
</evidence>
<dbReference type="InterPro" id="IPR011009">
    <property type="entry name" value="Kinase-like_dom_sf"/>
</dbReference>
<dbReference type="InterPro" id="IPR008271">
    <property type="entry name" value="Ser/Thr_kinase_AS"/>
</dbReference>
<keyword evidence="2" id="KW-0808">Transferase</keyword>
<evidence type="ECO:0000256" key="5">
    <source>
        <dbReference type="ARBA" id="ARBA00022840"/>
    </source>
</evidence>
<evidence type="ECO:0000259" key="9">
    <source>
        <dbReference type="PROSITE" id="PS50011"/>
    </source>
</evidence>
<keyword evidence="4 10" id="KW-0418">Kinase</keyword>
<feature type="domain" description="Protein kinase" evidence="9">
    <location>
        <begin position="22"/>
        <end position="290"/>
    </location>
</feature>
<feature type="region of interest" description="Disordered" evidence="8">
    <location>
        <begin position="355"/>
        <end position="389"/>
    </location>
</feature>
<evidence type="ECO:0000256" key="2">
    <source>
        <dbReference type="ARBA" id="ARBA00022679"/>
    </source>
</evidence>
<name>A0AAW0ED29_9AGAR</name>
<keyword evidence="3 6" id="KW-0547">Nucleotide-binding</keyword>
<dbReference type="GO" id="GO:0000045">
    <property type="term" value="P:autophagosome assembly"/>
    <property type="evidence" value="ECO:0007669"/>
    <property type="project" value="TreeGrafter"/>
</dbReference>
<dbReference type="SMART" id="SM00220">
    <property type="entry name" value="S_TKc"/>
    <property type="match status" value="1"/>
</dbReference>
<evidence type="ECO:0000256" key="1">
    <source>
        <dbReference type="ARBA" id="ARBA00012513"/>
    </source>
</evidence>
<dbReference type="InterPro" id="IPR017441">
    <property type="entry name" value="Protein_kinase_ATP_BS"/>
</dbReference>
<protein>
    <recommendedName>
        <fullName evidence="1">non-specific serine/threonine protein kinase</fullName>
        <ecNumber evidence="1">2.7.11.1</ecNumber>
    </recommendedName>
</protein>